<gene>
    <name evidence="2" type="ORF">HK097_009472</name>
</gene>
<accession>A0AAD5X129</accession>
<proteinExistence type="predicted"/>
<protein>
    <submittedName>
        <fullName evidence="2">Uncharacterized protein</fullName>
    </submittedName>
</protein>
<feature type="compositionally biased region" description="Basic and acidic residues" evidence="1">
    <location>
        <begin position="170"/>
        <end position="186"/>
    </location>
</feature>
<evidence type="ECO:0000313" key="2">
    <source>
        <dbReference type="EMBL" id="KAJ3049539.1"/>
    </source>
</evidence>
<feature type="region of interest" description="Disordered" evidence="1">
    <location>
        <begin position="13"/>
        <end position="52"/>
    </location>
</feature>
<keyword evidence="3" id="KW-1185">Reference proteome</keyword>
<feature type="region of interest" description="Disordered" evidence="1">
    <location>
        <begin position="93"/>
        <end position="216"/>
    </location>
</feature>
<feature type="compositionally biased region" description="Acidic residues" evidence="1">
    <location>
        <begin position="135"/>
        <end position="169"/>
    </location>
</feature>
<organism evidence="2 3">
    <name type="scientific">Rhizophlyctis rosea</name>
    <dbReference type="NCBI Taxonomy" id="64517"/>
    <lineage>
        <taxon>Eukaryota</taxon>
        <taxon>Fungi</taxon>
        <taxon>Fungi incertae sedis</taxon>
        <taxon>Chytridiomycota</taxon>
        <taxon>Chytridiomycota incertae sedis</taxon>
        <taxon>Chytridiomycetes</taxon>
        <taxon>Rhizophlyctidales</taxon>
        <taxon>Rhizophlyctidaceae</taxon>
        <taxon>Rhizophlyctis</taxon>
    </lineage>
</organism>
<evidence type="ECO:0000313" key="3">
    <source>
        <dbReference type="Proteomes" id="UP001212841"/>
    </source>
</evidence>
<name>A0AAD5X129_9FUNG</name>
<evidence type="ECO:0000256" key="1">
    <source>
        <dbReference type="SAM" id="MobiDB-lite"/>
    </source>
</evidence>
<comment type="caution">
    <text evidence="2">The sequence shown here is derived from an EMBL/GenBank/DDBJ whole genome shotgun (WGS) entry which is preliminary data.</text>
</comment>
<feature type="compositionally biased region" description="Pro residues" evidence="1">
    <location>
        <begin position="106"/>
        <end position="115"/>
    </location>
</feature>
<dbReference type="AlphaFoldDB" id="A0AAD5X129"/>
<sequence length="216" mass="23782">MTSTVEDMILSNLKSDAQTRSSEENHRHPNVTPLSYPDHDHSTPGVPRYSGAAKSQLAYDTYSQTISNSRNIPLRTLQASTSPSKNLTDAQLLKLMVKDRLHKQNPPQPPPPSPPLSENSTSAPSDEPLNTGYESDVEEIANVEPRAEDDGESDDGSSVDGDEDDDDGDGEGHVHTHKNGDPDRQRQCANTAYREAMIRDGETRYRERQADEDDAA</sequence>
<dbReference type="EMBL" id="JADGJD010000629">
    <property type="protein sequence ID" value="KAJ3049539.1"/>
    <property type="molecule type" value="Genomic_DNA"/>
</dbReference>
<feature type="compositionally biased region" description="Basic and acidic residues" evidence="1">
    <location>
        <begin position="196"/>
        <end position="209"/>
    </location>
</feature>
<dbReference type="Proteomes" id="UP001212841">
    <property type="component" value="Unassembled WGS sequence"/>
</dbReference>
<reference evidence="2" key="1">
    <citation type="submission" date="2020-05" db="EMBL/GenBank/DDBJ databases">
        <title>Phylogenomic resolution of chytrid fungi.</title>
        <authorList>
            <person name="Stajich J.E."/>
            <person name="Amses K."/>
            <person name="Simmons R."/>
            <person name="Seto K."/>
            <person name="Myers J."/>
            <person name="Bonds A."/>
            <person name="Quandt C.A."/>
            <person name="Barry K."/>
            <person name="Liu P."/>
            <person name="Grigoriev I."/>
            <person name="Longcore J.E."/>
            <person name="James T.Y."/>
        </authorList>
    </citation>
    <scope>NUCLEOTIDE SEQUENCE</scope>
    <source>
        <strain evidence="2">JEL0318</strain>
    </source>
</reference>